<organism evidence="2 3">
    <name type="scientific">Oryzias melastigma</name>
    <name type="common">Marine medaka</name>
    <dbReference type="NCBI Taxonomy" id="30732"/>
    <lineage>
        <taxon>Eukaryota</taxon>
        <taxon>Metazoa</taxon>
        <taxon>Chordata</taxon>
        <taxon>Craniata</taxon>
        <taxon>Vertebrata</taxon>
        <taxon>Euteleostomi</taxon>
        <taxon>Actinopterygii</taxon>
        <taxon>Neopterygii</taxon>
        <taxon>Teleostei</taxon>
        <taxon>Neoteleostei</taxon>
        <taxon>Acanthomorphata</taxon>
        <taxon>Ovalentaria</taxon>
        <taxon>Atherinomorphae</taxon>
        <taxon>Beloniformes</taxon>
        <taxon>Adrianichthyidae</taxon>
        <taxon>Oryziinae</taxon>
        <taxon>Oryzias</taxon>
    </lineage>
</organism>
<dbReference type="EMBL" id="WKFB01000068">
    <property type="protein sequence ID" value="KAF6737238.1"/>
    <property type="molecule type" value="Genomic_DNA"/>
</dbReference>
<evidence type="ECO:0000313" key="3">
    <source>
        <dbReference type="Proteomes" id="UP000646548"/>
    </source>
</evidence>
<gene>
    <name evidence="2" type="ORF">FQA47_022163</name>
</gene>
<reference evidence="2" key="1">
    <citation type="journal article" name="BMC Genomics">
        <title>Long-read sequencing and de novo genome assembly of marine medaka (Oryzias melastigma).</title>
        <authorList>
            <person name="Liang P."/>
            <person name="Saqib H.S.A."/>
            <person name="Ni X."/>
            <person name="Shen Y."/>
        </authorList>
    </citation>
    <scope>NUCLEOTIDE SEQUENCE</scope>
    <source>
        <strain evidence="2">Bigg-433</strain>
    </source>
</reference>
<evidence type="ECO:0000313" key="2">
    <source>
        <dbReference type="EMBL" id="KAF6737238.1"/>
    </source>
</evidence>
<feature type="region of interest" description="Disordered" evidence="1">
    <location>
        <begin position="1"/>
        <end position="102"/>
    </location>
</feature>
<name>A0A834FMW7_ORYME</name>
<sequence>MWTPQRHGSDTHNYTNRSGRPHFLNRSKSNVGRSALNPIRTSAFAQGRDAEPPRCFGLQNLRPGRNPSSIPRGQAEEERLPARGSLRPPGETSAAASTDPRR</sequence>
<protein>
    <submittedName>
        <fullName evidence="2">Uncharacterized protein</fullName>
    </submittedName>
</protein>
<accession>A0A834FMW7</accession>
<comment type="caution">
    <text evidence="2">The sequence shown here is derived from an EMBL/GenBank/DDBJ whole genome shotgun (WGS) entry which is preliminary data.</text>
</comment>
<evidence type="ECO:0000256" key="1">
    <source>
        <dbReference type="SAM" id="MobiDB-lite"/>
    </source>
</evidence>
<dbReference type="AlphaFoldDB" id="A0A834FMW7"/>
<proteinExistence type="predicted"/>
<dbReference type="Proteomes" id="UP000646548">
    <property type="component" value="Unassembled WGS sequence"/>
</dbReference>